<protein>
    <submittedName>
        <fullName evidence="1">Sel1 repeat family protein</fullName>
    </submittedName>
</protein>
<dbReference type="EMBL" id="JBHTGP010000041">
    <property type="protein sequence ID" value="MFD0692439.1"/>
    <property type="molecule type" value="Genomic_DNA"/>
</dbReference>
<gene>
    <name evidence="1" type="ORF">ACFQZM_48700</name>
</gene>
<name>A0ABW2Y1G9_9ACTN</name>
<proteinExistence type="predicted"/>
<dbReference type="SUPFAM" id="SSF81901">
    <property type="entry name" value="HCP-like"/>
    <property type="match status" value="1"/>
</dbReference>
<accession>A0ABW2Y1G9</accession>
<keyword evidence="2" id="KW-1185">Reference proteome</keyword>
<comment type="caution">
    <text evidence="1">The sequence shown here is derived from an EMBL/GenBank/DDBJ whole genome shotgun (WGS) entry which is preliminary data.</text>
</comment>
<sequence>MSRTVEDWMPVLARQQSMAHRRYDQLFGPHAVDLLTAAERGEPEAARMLGILLLCHDLPHEARAWLTSAADAGDEPAAILVSAFPHQRRRMAAELAYEFTLPHYDQDRADGAHPTGAEIYYRAAAAAGHMGATIRMGLIYEARGEITAALHTFAQAAAHAHPDALDHFERLNNQLARTQVGGT</sequence>
<dbReference type="Proteomes" id="UP001597063">
    <property type="component" value="Unassembled WGS sequence"/>
</dbReference>
<reference evidence="2" key="1">
    <citation type="journal article" date="2019" name="Int. J. Syst. Evol. Microbiol.">
        <title>The Global Catalogue of Microorganisms (GCM) 10K type strain sequencing project: providing services to taxonomists for standard genome sequencing and annotation.</title>
        <authorList>
            <consortium name="The Broad Institute Genomics Platform"/>
            <consortium name="The Broad Institute Genome Sequencing Center for Infectious Disease"/>
            <person name="Wu L."/>
            <person name="Ma J."/>
        </authorList>
    </citation>
    <scope>NUCLEOTIDE SEQUENCE [LARGE SCALE GENOMIC DNA]</scope>
    <source>
        <strain evidence="2">JCM 9371</strain>
    </source>
</reference>
<organism evidence="1 2">
    <name type="scientific">Actinomadura fibrosa</name>
    <dbReference type="NCBI Taxonomy" id="111802"/>
    <lineage>
        <taxon>Bacteria</taxon>
        <taxon>Bacillati</taxon>
        <taxon>Actinomycetota</taxon>
        <taxon>Actinomycetes</taxon>
        <taxon>Streptosporangiales</taxon>
        <taxon>Thermomonosporaceae</taxon>
        <taxon>Actinomadura</taxon>
    </lineage>
</organism>
<dbReference type="InterPro" id="IPR011990">
    <property type="entry name" value="TPR-like_helical_dom_sf"/>
</dbReference>
<evidence type="ECO:0000313" key="1">
    <source>
        <dbReference type="EMBL" id="MFD0692439.1"/>
    </source>
</evidence>
<dbReference type="Gene3D" id="1.25.40.10">
    <property type="entry name" value="Tetratricopeptide repeat domain"/>
    <property type="match status" value="1"/>
</dbReference>
<dbReference type="RefSeq" id="WP_131756206.1">
    <property type="nucleotide sequence ID" value="NZ_CAACUY010000013.1"/>
</dbReference>
<evidence type="ECO:0000313" key="2">
    <source>
        <dbReference type="Proteomes" id="UP001597063"/>
    </source>
</evidence>